<dbReference type="EMBL" id="WPAF01000007">
    <property type="protein sequence ID" value="KAF0134536.1"/>
    <property type="molecule type" value="Genomic_DNA"/>
</dbReference>
<dbReference type="InterPro" id="IPR017911">
    <property type="entry name" value="MacB-like_ATP-bd"/>
</dbReference>
<dbReference type="GO" id="GO:0005886">
    <property type="term" value="C:plasma membrane"/>
    <property type="evidence" value="ECO:0007669"/>
    <property type="project" value="TreeGrafter"/>
</dbReference>
<evidence type="ECO:0000313" key="6">
    <source>
        <dbReference type="Proteomes" id="UP000488506"/>
    </source>
</evidence>
<dbReference type="InterPro" id="IPR027417">
    <property type="entry name" value="P-loop_NTPase"/>
</dbReference>
<dbReference type="GO" id="GO:0098796">
    <property type="term" value="C:membrane protein complex"/>
    <property type="evidence" value="ECO:0007669"/>
    <property type="project" value="UniProtKB-ARBA"/>
</dbReference>
<comment type="caution">
    <text evidence="5">The sequence shown here is derived from an EMBL/GenBank/DDBJ whole genome shotgun (WGS) entry which is preliminary data.</text>
</comment>
<evidence type="ECO:0000313" key="5">
    <source>
        <dbReference type="EMBL" id="KAF0134536.1"/>
    </source>
</evidence>
<dbReference type="InterPro" id="IPR017871">
    <property type="entry name" value="ABC_transporter-like_CS"/>
</dbReference>
<dbReference type="PROSITE" id="PS00211">
    <property type="entry name" value="ABC_TRANSPORTER_1"/>
    <property type="match status" value="1"/>
</dbReference>
<dbReference type="PANTHER" id="PTHR24220">
    <property type="entry name" value="IMPORT ATP-BINDING PROTEIN"/>
    <property type="match status" value="1"/>
</dbReference>
<feature type="domain" description="ABC transporter" evidence="4">
    <location>
        <begin position="5"/>
        <end position="224"/>
    </location>
</feature>
<name>A0A833P055_UNCSA</name>
<proteinExistence type="predicted"/>
<dbReference type="InterPro" id="IPR015854">
    <property type="entry name" value="ABC_transpr_LolD-like"/>
</dbReference>
<dbReference type="SMART" id="SM00382">
    <property type="entry name" value="AAA"/>
    <property type="match status" value="1"/>
</dbReference>
<keyword evidence="3 5" id="KW-0067">ATP-binding</keyword>
<dbReference type="AlphaFoldDB" id="A0A833P055"/>
<reference evidence="5 6" key="1">
    <citation type="submission" date="2019-12" db="EMBL/GenBank/DDBJ databases">
        <authorList>
            <person name="Wolfe R."/>
            <person name="Danczak R."/>
            <person name="Wilkins M."/>
        </authorList>
    </citation>
    <scope>NUCLEOTIDE SEQUENCE [LARGE SCALE GENOMIC DNA]</scope>
    <source>
        <strain evidence="5">X2_MaxBin.013</strain>
    </source>
</reference>
<dbReference type="SUPFAM" id="SSF52540">
    <property type="entry name" value="P-loop containing nucleoside triphosphate hydrolases"/>
    <property type="match status" value="1"/>
</dbReference>
<dbReference type="CDD" id="cd03255">
    <property type="entry name" value="ABC_MJ0796_LolCDE_FtsE"/>
    <property type="match status" value="1"/>
</dbReference>
<dbReference type="Pfam" id="PF00005">
    <property type="entry name" value="ABC_tran"/>
    <property type="match status" value="1"/>
</dbReference>
<dbReference type="GO" id="GO:0016887">
    <property type="term" value="F:ATP hydrolysis activity"/>
    <property type="evidence" value="ECO:0007669"/>
    <property type="project" value="InterPro"/>
</dbReference>
<evidence type="ECO:0000256" key="2">
    <source>
        <dbReference type="ARBA" id="ARBA00022741"/>
    </source>
</evidence>
<gene>
    <name evidence="5" type="ORF">FD145_554</name>
</gene>
<accession>A0A833P055</accession>
<keyword evidence="1" id="KW-0813">Transport</keyword>
<sequence>MVKVVELKNIEKGYCLGKVVCPALRNVSFVVNGGEFLALVGPSGSGKTSLLNLIGCLDVPTQGSIFLENEDISSLNDVQLAKIRKSKLGFIFQNFNLIPVLSAQENIEFPLLFEKISSEIRHEKVHRLLEDVGLTPYAHHKPNELSGGQQQRVAIARALVNDPIIVLADEPTANLDSKTGNTIVELMLNLNKKKGTTFIFSTHDRMVMETAQRIIKLHDGQIVE</sequence>
<dbReference type="PANTHER" id="PTHR24220:SF86">
    <property type="entry name" value="ABC TRANSPORTER ABCH.1"/>
    <property type="match status" value="1"/>
</dbReference>
<dbReference type="GO" id="GO:0005524">
    <property type="term" value="F:ATP binding"/>
    <property type="evidence" value="ECO:0007669"/>
    <property type="project" value="UniProtKB-KW"/>
</dbReference>
<keyword evidence="2" id="KW-0547">Nucleotide-binding</keyword>
<evidence type="ECO:0000256" key="1">
    <source>
        <dbReference type="ARBA" id="ARBA00022448"/>
    </source>
</evidence>
<evidence type="ECO:0000259" key="4">
    <source>
        <dbReference type="PROSITE" id="PS50893"/>
    </source>
</evidence>
<dbReference type="InterPro" id="IPR003439">
    <property type="entry name" value="ABC_transporter-like_ATP-bd"/>
</dbReference>
<dbReference type="Gene3D" id="3.40.50.300">
    <property type="entry name" value="P-loop containing nucleotide triphosphate hydrolases"/>
    <property type="match status" value="1"/>
</dbReference>
<evidence type="ECO:0000256" key="3">
    <source>
        <dbReference type="ARBA" id="ARBA00022840"/>
    </source>
</evidence>
<dbReference type="InterPro" id="IPR003593">
    <property type="entry name" value="AAA+_ATPase"/>
</dbReference>
<organism evidence="5 6">
    <name type="scientific">Candidatus Saganbacteria bacterium</name>
    <dbReference type="NCBI Taxonomy" id="2575572"/>
    <lineage>
        <taxon>Bacteria</taxon>
        <taxon>Bacillati</taxon>
        <taxon>Saganbacteria</taxon>
    </lineage>
</organism>
<dbReference type="PROSITE" id="PS50893">
    <property type="entry name" value="ABC_TRANSPORTER_2"/>
    <property type="match status" value="1"/>
</dbReference>
<protein>
    <submittedName>
        <fullName evidence="5">ABC transporter ATP-binding protein</fullName>
    </submittedName>
</protein>
<dbReference type="GO" id="GO:0022857">
    <property type="term" value="F:transmembrane transporter activity"/>
    <property type="evidence" value="ECO:0007669"/>
    <property type="project" value="TreeGrafter"/>
</dbReference>
<dbReference type="Proteomes" id="UP000488506">
    <property type="component" value="Unassembled WGS sequence"/>
</dbReference>
<dbReference type="FunFam" id="3.40.50.300:FF:000032">
    <property type="entry name" value="Export ABC transporter ATP-binding protein"/>
    <property type="match status" value="1"/>
</dbReference>